<dbReference type="EMBL" id="LIYD01000005">
    <property type="protein sequence ID" value="KOS04617.1"/>
    <property type="molecule type" value="Genomic_DNA"/>
</dbReference>
<dbReference type="OrthoDB" id="1419485at2"/>
<evidence type="ECO:0000256" key="1">
    <source>
        <dbReference type="SAM" id="SignalP"/>
    </source>
</evidence>
<proteinExistence type="predicted"/>
<dbReference type="Proteomes" id="UP000037755">
    <property type="component" value="Unassembled WGS sequence"/>
</dbReference>
<feature type="signal peptide" evidence="1">
    <location>
        <begin position="1"/>
        <end position="18"/>
    </location>
</feature>
<dbReference type="PATRIC" id="fig|1202724.3.peg.12"/>
<name>A0A0M8MFD1_9FLAO</name>
<comment type="caution">
    <text evidence="3">The sequence shown here is derived from an EMBL/GenBank/DDBJ whole genome shotgun (WGS) entry which is preliminary data.</text>
</comment>
<evidence type="ECO:0000313" key="4">
    <source>
        <dbReference type="Proteomes" id="UP000037755"/>
    </source>
</evidence>
<dbReference type="AlphaFoldDB" id="A0A0M8MFD1"/>
<evidence type="ECO:0000313" key="3">
    <source>
        <dbReference type="EMBL" id="KOS04617.1"/>
    </source>
</evidence>
<feature type="chain" id="PRO_5005818601" description="Putative auto-transporter adhesin head GIN domain-containing protein" evidence="1">
    <location>
        <begin position="19"/>
        <end position="276"/>
    </location>
</feature>
<accession>A0A0M8MFD1</accession>
<feature type="domain" description="Putative auto-transporter adhesin head GIN" evidence="2">
    <location>
        <begin position="39"/>
        <end position="258"/>
    </location>
</feature>
<keyword evidence="1" id="KW-0732">Signal</keyword>
<reference evidence="3 4" key="1">
    <citation type="submission" date="2015-08" db="EMBL/GenBank/DDBJ databases">
        <title>Whole genome sequence of Flavobacterium akiainvivens IK-1T, from decaying Wikstroemia oahuensis, an endemic Hawaiian shrub.</title>
        <authorList>
            <person name="Wan X."/>
            <person name="Hou S."/>
            <person name="Saito J."/>
            <person name="Donachie S."/>
        </authorList>
    </citation>
    <scope>NUCLEOTIDE SEQUENCE [LARGE SCALE GENOMIC DNA]</scope>
    <source>
        <strain evidence="3 4">IK-1</strain>
    </source>
</reference>
<dbReference type="Pfam" id="PF10988">
    <property type="entry name" value="DUF2807"/>
    <property type="match status" value="1"/>
</dbReference>
<gene>
    <name evidence="3" type="ORF">AM493_00105</name>
</gene>
<keyword evidence="4" id="KW-1185">Reference proteome</keyword>
<dbReference type="Gene3D" id="2.160.20.120">
    <property type="match status" value="1"/>
</dbReference>
<protein>
    <recommendedName>
        <fullName evidence="2">Putative auto-transporter adhesin head GIN domain-containing protein</fullName>
    </recommendedName>
</protein>
<evidence type="ECO:0000259" key="2">
    <source>
        <dbReference type="Pfam" id="PF10988"/>
    </source>
</evidence>
<dbReference type="InterPro" id="IPR021255">
    <property type="entry name" value="DUF2807"/>
</dbReference>
<dbReference type="RefSeq" id="WP_054405579.1">
    <property type="nucleotide sequence ID" value="NZ_FOYA01000012.1"/>
</dbReference>
<organism evidence="3 4">
    <name type="scientific">Flavobacterium akiainvivens</name>
    <dbReference type="NCBI Taxonomy" id="1202724"/>
    <lineage>
        <taxon>Bacteria</taxon>
        <taxon>Pseudomonadati</taxon>
        <taxon>Bacteroidota</taxon>
        <taxon>Flavobacteriia</taxon>
        <taxon>Flavobacteriales</taxon>
        <taxon>Flavobacteriaceae</taxon>
        <taxon>Flavobacterium</taxon>
    </lineage>
</organism>
<dbReference type="STRING" id="1202724.AM493_00105"/>
<sequence>MKKALLLTVLLCTALTFAQKKEKIKGSKNVTVTQKDLAAFTTVEVEDNIELYLVKGTEQNLEIEADDNLHDVITADVNGNNLRIYTAKEVSGAKKLVVRLTYTGALTTVTAKHEVLLYALADLELEDITIKNLDFSKSFLNVKATNFSLVMNDKTTAELNLKSDNATIELNKNAVLKALIASQSVKFDMYQKTTATIEGDAANVQLRADNNASFNGKKFTTKNMELLAESASKCSILATEGLTVGASGKTEIEIYGSPTKLGMTKLADSATIYKKE</sequence>